<dbReference type="InterPro" id="IPR045851">
    <property type="entry name" value="AMP-bd_C_sf"/>
</dbReference>
<dbReference type="PANTHER" id="PTHR43201:SF5">
    <property type="entry name" value="MEDIUM-CHAIN ACYL-COA LIGASE ACSF2, MITOCHONDRIAL"/>
    <property type="match status" value="1"/>
</dbReference>
<evidence type="ECO:0000259" key="3">
    <source>
        <dbReference type="Pfam" id="PF00501"/>
    </source>
</evidence>
<dbReference type="InterPro" id="IPR025110">
    <property type="entry name" value="AMP-bd_C"/>
</dbReference>
<dbReference type="Proteomes" id="UP000618943">
    <property type="component" value="Unassembled WGS sequence"/>
</dbReference>
<dbReference type="PROSITE" id="PS00455">
    <property type="entry name" value="AMP_BINDING"/>
    <property type="match status" value="1"/>
</dbReference>
<dbReference type="Gene3D" id="3.40.50.12780">
    <property type="entry name" value="N-terminal domain of ligase-like"/>
    <property type="match status" value="1"/>
</dbReference>
<comment type="caution">
    <text evidence="5">The sequence shown here is derived from an EMBL/GenBank/DDBJ whole genome shotgun (WGS) entry which is preliminary data.</text>
</comment>
<sequence>MNIVDQIRSYEQLTPSKIAIQFAGASITYKDLIHSIDLVAIGLSSISTQKHCKVAIFMRNKVEFFEIFLGAIAAGFIPVPMDPKWSDKEISYVLGMCKPAVLFIDEEFEEKLLNNNCPIIFIGRSYSEWKQQFKRSIPTILHQPSTLFIGFTSGTTGTPKGFMRSHLSWIESFYATNDAFQIKQTDHVIAPGPLVHSMTLFAAIHTLFIGATFHLIDKFSPEKVVHVLQKVENMILYVVPTMIEGILPYLKQNASIYFAPKSILSSGAKWSIESKTDAQQFFPGSTIFEFYGSSEASFIAYVTAAEQMLKPQSVGKPFPKVNISIRRDDGSEVETDEIGQLFVSSEMMFEGYFDNEKETAKVLQNGWLALGDYASLDKDGYLYIAGRAKNMMISGGLNVFPEEVEGVLLAADEVSEVMVFGQFDTYWGEKIVAIIQWEAGKEMTHSQIKAYCLKHLATYKIPQNIMSVEQFTYTSSGKIARDKMKKQLLEAF</sequence>
<evidence type="ECO:0000259" key="4">
    <source>
        <dbReference type="Pfam" id="PF13193"/>
    </source>
</evidence>
<dbReference type="Gene3D" id="3.30.300.30">
    <property type="match status" value="1"/>
</dbReference>
<evidence type="ECO:0000313" key="5">
    <source>
        <dbReference type="EMBL" id="MBK3495184.1"/>
    </source>
</evidence>
<dbReference type="Pfam" id="PF00501">
    <property type="entry name" value="AMP-binding"/>
    <property type="match status" value="1"/>
</dbReference>
<organism evidence="5 6">
    <name type="scientific">Viridibacillus soli</name>
    <dbReference type="NCBI Taxonomy" id="2798301"/>
    <lineage>
        <taxon>Bacteria</taxon>
        <taxon>Bacillati</taxon>
        <taxon>Bacillota</taxon>
        <taxon>Bacilli</taxon>
        <taxon>Bacillales</taxon>
        <taxon>Caryophanaceae</taxon>
        <taxon>Viridibacillus</taxon>
    </lineage>
</organism>
<proteinExistence type="inferred from homology"/>
<name>A0ABS1H6Z7_9BACL</name>
<feature type="domain" description="AMP-dependent synthetase/ligase" evidence="3">
    <location>
        <begin position="14"/>
        <end position="353"/>
    </location>
</feature>
<keyword evidence="6" id="KW-1185">Reference proteome</keyword>
<reference evidence="5 6" key="1">
    <citation type="submission" date="2020-12" db="EMBL/GenBank/DDBJ databases">
        <title>YIM B01967 draft genome.</title>
        <authorList>
            <person name="Yan X."/>
        </authorList>
    </citation>
    <scope>NUCLEOTIDE SEQUENCE [LARGE SCALE GENOMIC DNA]</scope>
    <source>
        <strain evidence="5 6">YIM B01967</strain>
    </source>
</reference>
<dbReference type="PANTHER" id="PTHR43201">
    <property type="entry name" value="ACYL-COA SYNTHETASE"/>
    <property type="match status" value="1"/>
</dbReference>
<dbReference type="InterPro" id="IPR020845">
    <property type="entry name" value="AMP-binding_CS"/>
</dbReference>
<accession>A0ABS1H6Z7</accession>
<dbReference type="SUPFAM" id="SSF56801">
    <property type="entry name" value="Acetyl-CoA synthetase-like"/>
    <property type="match status" value="1"/>
</dbReference>
<comment type="similarity">
    <text evidence="1">Belongs to the ATP-dependent AMP-binding enzyme family.</text>
</comment>
<evidence type="ECO:0000256" key="1">
    <source>
        <dbReference type="ARBA" id="ARBA00006432"/>
    </source>
</evidence>
<keyword evidence="2" id="KW-0436">Ligase</keyword>
<evidence type="ECO:0000313" key="6">
    <source>
        <dbReference type="Proteomes" id="UP000618943"/>
    </source>
</evidence>
<protein>
    <submittedName>
        <fullName evidence="5">AMP-binding protein</fullName>
    </submittedName>
</protein>
<dbReference type="Pfam" id="PF13193">
    <property type="entry name" value="AMP-binding_C"/>
    <property type="match status" value="1"/>
</dbReference>
<dbReference type="InterPro" id="IPR000873">
    <property type="entry name" value="AMP-dep_synth/lig_dom"/>
</dbReference>
<dbReference type="InterPro" id="IPR042099">
    <property type="entry name" value="ANL_N_sf"/>
</dbReference>
<gene>
    <name evidence="5" type="ORF">JFL43_10025</name>
</gene>
<dbReference type="EMBL" id="JAEOAH010000011">
    <property type="protein sequence ID" value="MBK3495184.1"/>
    <property type="molecule type" value="Genomic_DNA"/>
</dbReference>
<dbReference type="RefSeq" id="WP_200748948.1">
    <property type="nucleotide sequence ID" value="NZ_JAEOAH010000011.1"/>
</dbReference>
<evidence type="ECO:0000256" key="2">
    <source>
        <dbReference type="ARBA" id="ARBA00022598"/>
    </source>
</evidence>
<feature type="domain" description="AMP-binding enzyme C-terminal" evidence="4">
    <location>
        <begin position="403"/>
        <end position="478"/>
    </location>
</feature>